<feature type="domain" description="VWFA" evidence="2">
    <location>
        <begin position="390"/>
        <end position="581"/>
    </location>
</feature>
<accession>A0A1C5KBG7</accession>
<dbReference type="PROSITE" id="PS50234">
    <property type="entry name" value="VWFA"/>
    <property type="match status" value="1"/>
</dbReference>
<feature type="region of interest" description="Disordered" evidence="1">
    <location>
        <begin position="339"/>
        <end position="367"/>
    </location>
</feature>
<evidence type="ECO:0000259" key="2">
    <source>
        <dbReference type="PROSITE" id="PS50234"/>
    </source>
</evidence>
<evidence type="ECO:0000256" key="1">
    <source>
        <dbReference type="SAM" id="MobiDB-lite"/>
    </source>
</evidence>
<evidence type="ECO:0000313" key="3">
    <source>
        <dbReference type="EMBL" id="SCG80112.1"/>
    </source>
</evidence>
<dbReference type="SUPFAM" id="SSF53850">
    <property type="entry name" value="Periplasmic binding protein-like II"/>
    <property type="match status" value="1"/>
</dbReference>
<sequence>MVSVSGRHRMRTSIRGAGAAAAATALVVVVGGSWVGYQQLAGPSCSGEIQLGVAAAPEVAPAVEGAAAQWVADGAAVGGTCIKVNVTASEPVEVAAAVASKHGASLAGVGQASGTAVTPDVWIPDSSTWLLRLKSGGATAFAPGNGASIARSPVVVAVPQPVATTKFGWPDKKLTWNDMLRAVRSDKPLRAGIVEPTQDAAGLSGLLSLTAAASGGGGDAQQATTAALRALATGRSALRQDLLARFPRSNDPTSIASALGAAALSEEDVIAYNNTKPPIPLAALYLEPSPMPLDYPYAVLPGIDQAKSSAAKVLFELLTTQGFKNRLAVQSLRAPDGNWGDGFKAPPGAPSPAGGGTAVPPSGGTAAGGLDPVAIDRAVSGWSIATQSGRMLCVIDVSGSMKTPVPSANNASREQVTVAAASRGLNLFDDSWSIGLWTFSTELVGSRDWREIEPINPLSGNRGKLEQGLAGIRPSSGDTGLYDTMLAAYKNVRDGWEPGRVNSVVLFTDGKNEDKNGISQSALVSRLKELNDPERPVQVVIIGIGSEVSKTELQSITNVTGGGAFVTEDPSKIGDIFLKAIALRPNAPR</sequence>
<dbReference type="Gene3D" id="3.40.50.410">
    <property type="entry name" value="von Willebrand factor, type A domain"/>
    <property type="match status" value="1"/>
</dbReference>
<dbReference type="AlphaFoldDB" id="A0A1C5KBG7"/>
<dbReference type="EMBL" id="LT607752">
    <property type="protein sequence ID" value="SCG80112.1"/>
    <property type="molecule type" value="Genomic_DNA"/>
</dbReference>
<gene>
    <name evidence="3" type="ORF">GA0070623_4905</name>
</gene>
<reference evidence="4" key="1">
    <citation type="submission" date="2016-06" db="EMBL/GenBank/DDBJ databases">
        <authorList>
            <person name="Varghese N."/>
            <person name="Submissions Spin"/>
        </authorList>
    </citation>
    <scope>NUCLEOTIDE SEQUENCE [LARGE SCALE GENOMIC DNA]</scope>
    <source>
        <strain evidence="4">DSM 44983</strain>
    </source>
</reference>
<proteinExistence type="predicted"/>
<dbReference type="Proteomes" id="UP000198226">
    <property type="component" value="Chromosome I"/>
</dbReference>
<organism evidence="3 4">
    <name type="scientific">Micromonospora rifamycinica</name>
    <dbReference type="NCBI Taxonomy" id="291594"/>
    <lineage>
        <taxon>Bacteria</taxon>
        <taxon>Bacillati</taxon>
        <taxon>Actinomycetota</taxon>
        <taxon>Actinomycetes</taxon>
        <taxon>Micromonosporales</taxon>
        <taxon>Micromonosporaceae</taxon>
        <taxon>Micromonospora</taxon>
    </lineage>
</organism>
<protein>
    <submittedName>
        <fullName evidence="3">von Willebrand factor type A domain-containing protein</fullName>
    </submittedName>
</protein>
<dbReference type="InterPro" id="IPR002035">
    <property type="entry name" value="VWF_A"/>
</dbReference>
<name>A0A1C5KBG7_9ACTN</name>
<keyword evidence="4" id="KW-1185">Reference proteome</keyword>
<dbReference type="SUPFAM" id="SSF53300">
    <property type="entry name" value="vWA-like"/>
    <property type="match status" value="1"/>
</dbReference>
<dbReference type="Pfam" id="PF00092">
    <property type="entry name" value="VWA"/>
    <property type="match status" value="1"/>
</dbReference>
<dbReference type="SMART" id="SM00327">
    <property type="entry name" value="VWA"/>
    <property type="match status" value="1"/>
</dbReference>
<dbReference type="InterPro" id="IPR036465">
    <property type="entry name" value="vWFA_dom_sf"/>
</dbReference>
<evidence type="ECO:0000313" key="4">
    <source>
        <dbReference type="Proteomes" id="UP000198226"/>
    </source>
</evidence>